<dbReference type="GO" id="GO:0000981">
    <property type="term" value="F:DNA-binding transcription factor activity, RNA polymerase II-specific"/>
    <property type="evidence" value="ECO:0007669"/>
    <property type="project" value="InterPro"/>
</dbReference>
<feature type="domain" description="Zn(2)-C6 fungal-type" evidence="3">
    <location>
        <begin position="29"/>
        <end position="59"/>
    </location>
</feature>
<proteinExistence type="predicted"/>
<dbReference type="SUPFAM" id="SSF57701">
    <property type="entry name" value="Zn2/Cys6 DNA-binding domain"/>
    <property type="match status" value="1"/>
</dbReference>
<evidence type="ECO:0000313" key="5">
    <source>
        <dbReference type="RefSeq" id="XP_030987454.1"/>
    </source>
</evidence>
<dbReference type="Gene3D" id="4.10.240.10">
    <property type="entry name" value="Zn(2)-C6 fungal-type DNA-binding domain"/>
    <property type="match status" value="1"/>
</dbReference>
<accession>A0A6P8BKD3</accession>
<dbReference type="InterPro" id="IPR036864">
    <property type="entry name" value="Zn2-C6_fun-type_DNA-bd_sf"/>
</dbReference>
<gene>
    <name evidence="5" type="ORF">PgNI_02071</name>
</gene>
<sequence>MLERSFNNDGLEQAVAPPRKQRVQLTPTACLRCRAKKIKCTGEPQGCRSCRIKHVQCVYPNPSSSSSSLRQQLPMERQTYAPTTTGTSTNASSSTMCGPDDWFACDTTPSGIDDRLDLTQMLSQEGGGISEIGLSPAELFLPLDVNSISHQSPGKQYEQCQPAWMASLPEDMSRSSSRAGSSSRTGSLSRTGSSSRTGSPVSTNTIAGHCGGGGDRQSCSDLSMDTIEKLHLHMVQCQASADGSGGDVPYDQLFHLQNSALAADEVAAGCANCMRRSANVTMVAVRCNLILDSVDLLLGLAHVYVDGRRWRRDSRHEKEDYDMKDDAEDPSAASAAVLFDHGAKGSMLGREDQAIAIRALMSTRVARVERILGRIEPTVEATGPVGQQTFLRIVRARVTSYAGVLSSSHEGY</sequence>
<feature type="compositionally biased region" description="Polar residues" evidence="2">
    <location>
        <begin position="1"/>
        <end position="10"/>
    </location>
</feature>
<protein>
    <recommendedName>
        <fullName evidence="3">Zn(2)-C6 fungal-type domain-containing protein</fullName>
    </recommendedName>
</protein>
<evidence type="ECO:0000256" key="2">
    <source>
        <dbReference type="SAM" id="MobiDB-lite"/>
    </source>
</evidence>
<feature type="region of interest" description="Disordered" evidence="2">
    <location>
        <begin position="168"/>
        <end position="214"/>
    </location>
</feature>
<dbReference type="Proteomes" id="UP000515153">
    <property type="component" value="Unplaced"/>
</dbReference>
<reference evidence="5" key="3">
    <citation type="submission" date="2025-08" db="UniProtKB">
        <authorList>
            <consortium name="RefSeq"/>
        </authorList>
    </citation>
    <scope>IDENTIFICATION</scope>
    <source>
        <strain evidence="5">NI907</strain>
    </source>
</reference>
<dbReference type="AlphaFoldDB" id="A0A6P8BKD3"/>
<keyword evidence="4" id="KW-1185">Reference proteome</keyword>
<keyword evidence="1" id="KW-0539">Nucleus</keyword>
<name>A0A6P8BKD3_PYRGI</name>
<reference evidence="5" key="2">
    <citation type="submission" date="2019-10" db="EMBL/GenBank/DDBJ databases">
        <authorList>
            <consortium name="NCBI Genome Project"/>
        </authorList>
    </citation>
    <scope>NUCLEOTIDE SEQUENCE</scope>
    <source>
        <strain evidence="5">NI907</strain>
    </source>
</reference>
<dbReference type="PROSITE" id="PS50048">
    <property type="entry name" value="ZN2_CY6_FUNGAL_2"/>
    <property type="match status" value="1"/>
</dbReference>
<reference evidence="5" key="1">
    <citation type="journal article" date="2019" name="Mol. Biol. Evol.">
        <title>Blast fungal genomes show frequent chromosomal changes, gene gains and losses, and effector gene turnover.</title>
        <authorList>
            <person name="Gomez Luciano L.B."/>
            <person name="Jason Tsai I."/>
            <person name="Chuma I."/>
            <person name="Tosa Y."/>
            <person name="Chen Y.H."/>
            <person name="Li J.Y."/>
            <person name="Li M.Y."/>
            <person name="Jade Lu M.Y."/>
            <person name="Nakayashiki H."/>
            <person name="Li W.H."/>
        </authorList>
    </citation>
    <scope>NUCLEOTIDE SEQUENCE</scope>
    <source>
        <strain evidence="5">NI907</strain>
    </source>
</reference>
<dbReference type="PROSITE" id="PS00463">
    <property type="entry name" value="ZN2_CY6_FUNGAL_1"/>
    <property type="match status" value="1"/>
</dbReference>
<dbReference type="KEGG" id="pgri:PgNI_02071"/>
<dbReference type="RefSeq" id="XP_030987454.1">
    <property type="nucleotide sequence ID" value="XM_031122139.1"/>
</dbReference>
<organism evidence="4 5">
    <name type="scientific">Pyricularia grisea</name>
    <name type="common">Crabgrass-specific blast fungus</name>
    <name type="synonym">Magnaporthe grisea</name>
    <dbReference type="NCBI Taxonomy" id="148305"/>
    <lineage>
        <taxon>Eukaryota</taxon>
        <taxon>Fungi</taxon>
        <taxon>Dikarya</taxon>
        <taxon>Ascomycota</taxon>
        <taxon>Pezizomycotina</taxon>
        <taxon>Sordariomycetes</taxon>
        <taxon>Sordariomycetidae</taxon>
        <taxon>Magnaporthales</taxon>
        <taxon>Pyriculariaceae</taxon>
        <taxon>Pyricularia</taxon>
    </lineage>
</organism>
<dbReference type="SMART" id="SM00066">
    <property type="entry name" value="GAL4"/>
    <property type="match status" value="1"/>
</dbReference>
<dbReference type="CDD" id="cd00067">
    <property type="entry name" value="GAL4"/>
    <property type="match status" value="1"/>
</dbReference>
<feature type="compositionally biased region" description="Low complexity" evidence="2">
    <location>
        <begin position="174"/>
        <end position="203"/>
    </location>
</feature>
<dbReference type="GeneID" id="41957051"/>
<feature type="region of interest" description="Disordered" evidence="2">
    <location>
        <begin position="1"/>
        <end position="21"/>
    </location>
</feature>
<evidence type="ECO:0000256" key="1">
    <source>
        <dbReference type="ARBA" id="ARBA00023242"/>
    </source>
</evidence>
<evidence type="ECO:0000259" key="3">
    <source>
        <dbReference type="PROSITE" id="PS50048"/>
    </source>
</evidence>
<dbReference type="Pfam" id="PF00172">
    <property type="entry name" value="Zn_clus"/>
    <property type="match status" value="1"/>
</dbReference>
<dbReference type="InterPro" id="IPR001138">
    <property type="entry name" value="Zn2Cys6_DnaBD"/>
</dbReference>
<dbReference type="GO" id="GO:0008270">
    <property type="term" value="F:zinc ion binding"/>
    <property type="evidence" value="ECO:0007669"/>
    <property type="project" value="InterPro"/>
</dbReference>
<evidence type="ECO:0000313" key="4">
    <source>
        <dbReference type="Proteomes" id="UP000515153"/>
    </source>
</evidence>